<dbReference type="EMBL" id="JAZDWU010000010">
    <property type="protein sequence ID" value="KAK9989026.1"/>
    <property type="molecule type" value="Genomic_DNA"/>
</dbReference>
<dbReference type="PANTHER" id="PTHR48042:SF1">
    <property type="entry name" value="ABC TRANSPORTER G FAMILY MEMBER 11-LIKE"/>
    <property type="match status" value="1"/>
</dbReference>
<proteinExistence type="inferred from homology"/>
<dbReference type="Pfam" id="PF00005">
    <property type="entry name" value="ABC_tran"/>
    <property type="match status" value="1"/>
</dbReference>
<organism evidence="5 6">
    <name type="scientific">Lithocarpus litseifolius</name>
    <dbReference type="NCBI Taxonomy" id="425828"/>
    <lineage>
        <taxon>Eukaryota</taxon>
        <taxon>Viridiplantae</taxon>
        <taxon>Streptophyta</taxon>
        <taxon>Embryophyta</taxon>
        <taxon>Tracheophyta</taxon>
        <taxon>Spermatophyta</taxon>
        <taxon>Magnoliopsida</taxon>
        <taxon>eudicotyledons</taxon>
        <taxon>Gunneridae</taxon>
        <taxon>Pentapetalae</taxon>
        <taxon>rosids</taxon>
        <taxon>fabids</taxon>
        <taxon>Fagales</taxon>
        <taxon>Fagaceae</taxon>
        <taxon>Lithocarpus</taxon>
    </lineage>
</organism>
<dbReference type="AlphaFoldDB" id="A0AAW2BST2"/>
<dbReference type="Proteomes" id="UP001459277">
    <property type="component" value="Unassembled WGS sequence"/>
</dbReference>
<name>A0AAW2BST2_9ROSI</name>
<reference evidence="5 6" key="1">
    <citation type="submission" date="2024-01" db="EMBL/GenBank/DDBJ databases">
        <title>A telomere-to-telomere, gap-free genome of sweet tea (Lithocarpus litseifolius).</title>
        <authorList>
            <person name="Zhou J."/>
        </authorList>
    </citation>
    <scope>NUCLEOTIDE SEQUENCE [LARGE SCALE GENOMIC DNA]</scope>
    <source>
        <strain evidence="5">Zhou-2022a</strain>
        <tissue evidence="5">Leaf</tissue>
    </source>
</reference>
<evidence type="ECO:0000256" key="1">
    <source>
        <dbReference type="ARBA" id="ARBA00005814"/>
    </source>
</evidence>
<dbReference type="InterPro" id="IPR027417">
    <property type="entry name" value="P-loop_NTPase"/>
</dbReference>
<protein>
    <recommendedName>
        <fullName evidence="4">ABC transporter domain-containing protein</fullName>
    </recommendedName>
</protein>
<gene>
    <name evidence="5" type="ORF">SO802_029265</name>
</gene>
<keyword evidence="6" id="KW-1185">Reference proteome</keyword>
<dbReference type="SUPFAM" id="SSF52540">
    <property type="entry name" value="P-loop containing nucleoside triphosphate hydrolases"/>
    <property type="match status" value="1"/>
</dbReference>
<evidence type="ECO:0000256" key="3">
    <source>
        <dbReference type="SAM" id="MobiDB-lite"/>
    </source>
</evidence>
<dbReference type="PANTHER" id="PTHR48042">
    <property type="entry name" value="ABC TRANSPORTER G FAMILY MEMBER 11"/>
    <property type="match status" value="1"/>
</dbReference>
<evidence type="ECO:0000259" key="4">
    <source>
        <dbReference type="Pfam" id="PF00005"/>
    </source>
</evidence>
<evidence type="ECO:0000256" key="2">
    <source>
        <dbReference type="ARBA" id="ARBA00022448"/>
    </source>
</evidence>
<evidence type="ECO:0000313" key="5">
    <source>
        <dbReference type="EMBL" id="KAK9989026.1"/>
    </source>
</evidence>
<evidence type="ECO:0000313" key="6">
    <source>
        <dbReference type="Proteomes" id="UP001459277"/>
    </source>
</evidence>
<accession>A0AAW2BST2</accession>
<comment type="similarity">
    <text evidence="1">Belongs to the ABC transporter superfamily. ABCG family. Eye pigment precursor importer (TC 3.A.1.204) subfamily.</text>
</comment>
<feature type="compositionally biased region" description="Acidic residues" evidence="3">
    <location>
        <begin position="16"/>
        <end position="25"/>
    </location>
</feature>
<comment type="caution">
    <text evidence="5">The sequence shown here is derived from an EMBL/GenBank/DDBJ whole genome shotgun (WGS) entry which is preliminary data.</text>
</comment>
<dbReference type="GO" id="GO:0005524">
    <property type="term" value="F:ATP binding"/>
    <property type="evidence" value="ECO:0007669"/>
    <property type="project" value="InterPro"/>
</dbReference>
<dbReference type="InterPro" id="IPR052215">
    <property type="entry name" value="Plant_ABCG"/>
</dbReference>
<feature type="region of interest" description="Disordered" evidence="3">
    <location>
        <begin position="1"/>
        <end position="25"/>
    </location>
</feature>
<sequence>MQSNRGGNLVVRSMGDEDEDEDEDEDGVFLTWEDLWVTVNGKKGSKSILEGVTGYARPGELLAIMGPSGCGKSTLLDGLADRYSLARLFPPAEMHFANANANAL</sequence>
<feature type="domain" description="ABC transporter" evidence="4">
    <location>
        <begin position="49"/>
        <end position="84"/>
    </location>
</feature>
<keyword evidence="2" id="KW-0813">Transport</keyword>
<dbReference type="Gene3D" id="3.40.50.300">
    <property type="entry name" value="P-loop containing nucleotide triphosphate hydrolases"/>
    <property type="match status" value="1"/>
</dbReference>
<dbReference type="GO" id="GO:0016887">
    <property type="term" value="F:ATP hydrolysis activity"/>
    <property type="evidence" value="ECO:0007669"/>
    <property type="project" value="InterPro"/>
</dbReference>
<dbReference type="InterPro" id="IPR003439">
    <property type="entry name" value="ABC_transporter-like_ATP-bd"/>
</dbReference>